<keyword evidence="2" id="KW-0378">Hydrolase</keyword>
<dbReference type="InterPro" id="IPR000073">
    <property type="entry name" value="AB_hydrolase_1"/>
</dbReference>
<dbReference type="AlphaFoldDB" id="A0A418XVR7"/>
<evidence type="ECO:0000313" key="2">
    <source>
        <dbReference type="EMBL" id="RJG16835.1"/>
    </source>
</evidence>
<proteinExistence type="predicted"/>
<feature type="domain" description="AB hydrolase-1" evidence="1">
    <location>
        <begin position="95"/>
        <end position="175"/>
    </location>
</feature>
<dbReference type="PANTHER" id="PTHR42103">
    <property type="entry name" value="ALPHA/BETA-HYDROLASES SUPERFAMILY PROTEIN"/>
    <property type="match status" value="1"/>
</dbReference>
<dbReference type="SUPFAM" id="SSF53474">
    <property type="entry name" value="alpha/beta-Hydrolases"/>
    <property type="match status" value="1"/>
</dbReference>
<gene>
    <name evidence="2" type="ORF">D4A39_13525</name>
</gene>
<reference evidence="2 3" key="1">
    <citation type="submission" date="2018-09" db="EMBL/GenBank/DDBJ databases">
        <title>Alcanivorax profundi sp. nov., isolated from 1000 m-depth seawater of the Mariana Trench.</title>
        <authorList>
            <person name="Liu J."/>
        </authorList>
    </citation>
    <scope>NUCLEOTIDE SEQUENCE [LARGE SCALE GENOMIC DNA]</scope>
    <source>
        <strain evidence="2 3">MTEO17</strain>
    </source>
</reference>
<accession>A0A418XVR7</accession>
<dbReference type="Pfam" id="PF00561">
    <property type="entry name" value="Abhydrolase_1"/>
    <property type="match status" value="1"/>
</dbReference>
<evidence type="ECO:0000259" key="1">
    <source>
        <dbReference type="Pfam" id="PF00561"/>
    </source>
</evidence>
<dbReference type="OrthoDB" id="9800435at2"/>
<dbReference type="GO" id="GO:0016787">
    <property type="term" value="F:hydrolase activity"/>
    <property type="evidence" value="ECO:0007669"/>
    <property type="project" value="UniProtKB-KW"/>
</dbReference>
<keyword evidence="3" id="KW-1185">Reference proteome</keyword>
<sequence>MAYSCTLSSVFDDNCGLLQHSAARSPRGQLVTIHRWRWHMAERLQLAGPSGQLEAVFEQGSDAPPFVAIACHPHPLFGGTMDNKVVTTLTRLVRDKGGAVVRFNFRGVGDSQGAYSDGIGETEDLLAIHSWLREQFPQAPLWLAGFSFGSFVACRGAEILNANGMPVSTLLLVAPPVHHYPFSDIETTGCPVTVVQGDDDEVVPAEQVFRWAEQTPLTPDLIRFPDCGHFFHGRLVELKEAAASHLPVSG</sequence>
<dbReference type="InterPro" id="IPR029058">
    <property type="entry name" value="AB_hydrolase_fold"/>
</dbReference>
<dbReference type="Proteomes" id="UP000283734">
    <property type="component" value="Unassembled WGS sequence"/>
</dbReference>
<name>A0A418XVR7_9GAMM</name>
<protein>
    <submittedName>
        <fullName evidence="2">Alpha/beta hydrolase</fullName>
    </submittedName>
</protein>
<dbReference type="PANTHER" id="PTHR42103:SF2">
    <property type="entry name" value="AB HYDROLASE-1 DOMAIN-CONTAINING PROTEIN"/>
    <property type="match status" value="1"/>
</dbReference>
<dbReference type="EMBL" id="QYYA01000004">
    <property type="protein sequence ID" value="RJG16835.1"/>
    <property type="molecule type" value="Genomic_DNA"/>
</dbReference>
<organism evidence="2 3">
    <name type="scientific">Alcanivorax profundi</name>
    <dbReference type="NCBI Taxonomy" id="2338368"/>
    <lineage>
        <taxon>Bacteria</taxon>
        <taxon>Pseudomonadati</taxon>
        <taxon>Pseudomonadota</taxon>
        <taxon>Gammaproteobacteria</taxon>
        <taxon>Oceanospirillales</taxon>
        <taxon>Alcanivoracaceae</taxon>
        <taxon>Alcanivorax</taxon>
    </lineage>
</organism>
<evidence type="ECO:0000313" key="3">
    <source>
        <dbReference type="Proteomes" id="UP000283734"/>
    </source>
</evidence>
<comment type="caution">
    <text evidence="2">The sequence shown here is derived from an EMBL/GenBank/DDBJ whole genome shotgun (WGS) entry which is preliminary data.</text>
</comment>
<dbReference type="Gene3D" id="3.40.50.1820">
    <property type="entry name" value="alpha/beta hydrolase"/>
    <property type="match status" value="1"/>
</dbReference>